<organism evidence="2 3">
    <name type="scientific">Thamnocephalis sphaerospora</name>
    <dbReference type="NCBI Taxonomy" id="78915"/>
    <lineage>
        <taxon>Eukaryota</taxon>
        <taxon>Fungi</taxon>
        <taxon>Fungi incertae sedis</taxon>
        <taxon>Zoopagomycota</taxon>
        <taxon>Zoopagomycotina</taxon>
        <taxon>Zoopagomycetes</taxon>
        <taxon>Zoopagales</taxon>
        <taxon>Sigmoideomycetaceae</taxon>
        <taxon>Thamnocephalis</taxon>
    </lineage>
</organism>
<keyword evidence="3" id="KW-1185">Reference proteome</keyword>
<protein>
    <submittedName>
        <fullName evidence="2">Uncharacterized protein</fullName>
    </submittedName>
</protein>
<dbReference type="Proteomes" id="UP000271241">
    <property type="component" value="Unassembled WGS sequence"/>
</dbReference>
<accession>A0A4P9XKS8</accession>
<evidence type="ECO:0000313" key="2">
    <source>
        <dbReference type="EMBL" id="RKP06051.1"/>
    </source>
</evidence>
<feature type="compositionally biased region" description="Acidic residues" evidence="1">
    <location>
        <begin position="459"/>
        <end position="476"/>
    </location>
</feature>
<dbReference type="STRING" id="78915.A0A4P9XKS8"/>
<dbReference type="AlphaFoldDB" id="A0A4P9XKS8"/>
<evidence type="ECO:0000313" key="3">
    <source>
        <dbReference type="Proteomes" id="UP000271241"/>
    </source>
</evidence>
<proteinExistence type="predicted"/>
<name>A0A4P9XKS8_9FUNG</name>
<dbReference type="OrthoDB" id="6512771at2759"/>
<feature type="region of interest" description="Disordered" evidence="1">
    <location>
        <begin position="320"/>
        <end position="349"/>
    </location>
</feature>
<feature type="compositionally biased region" description="Basic and acidic residues" evidence="1">
    <location>
        <begin position="477"/>
        <end position="489"/>
    </location>
</feature>
<dbReference type="EMBL" id="KZ992965">
    <property type="protein sequence ID" value="RKP06051.1"/>
    <property type="molecule type" value="Genomic_DNA"/>
</dbReference>
<evidence type="ECO:0000256" key="1">
    <source>
        <dbReference type="SAM" id="MobiDB-lite"/>
    </source>
</evidence>
<gene>
    <name evidence="2" type="ORF">THASP1DRAFT_25550</name>
</gene>
<feature type="region of interest" description="Disordered" evidence="1">
    <location>
        <begin position="368"/>
        <end position="489"/>
    </location>
</feature>
<reference evidence="3" key="1">
    <citation type="journal article" date="2018" name="Nat. Microbiol.">
        <title>Leveraging single-cell genomics to expand the fungal tree of life.</title>
        <authorList>
            <person name="Ahrendt S.R."/>
            <person name="Quandt C.A."/>
            <person name="Ciobanu D."/>
            <person name="Clum A."/>
            <person name="Salamov A."/>
            <person name="Andreopoulos B."/>
            <person name="Cheng J.F."/>
            <person name="Woyke T."/>
            <person name="Pelin A."/>
            <person name="Henrissat B."/>
            <person name="Reynolds N.K."/>
            <person name="Benny G.L."/>
            <person name="Smith M.E."/>
            <person name="James T.Y."/>
            <person name="Grigoriev I.V."/>
        </authorList>
    </citation>
    <scope>NUCLEOTIDE SEQUENCE [LARGE SCALE GENOMIC DNA]</scope>
    <source>
        <strain evidence="3">RSA 1356</strain>
    </source>
</reference>
<sequence>MWTHTSGAAHRMWRYATQVPISVHETSSVSASRYTARMPSRQRAVSTLRASCDASLPLRQRACSQRALPSRQRHVRQAPLKCDDECALLERNRRLAEALQIEQGTTTGFGAAHEYESDLLEYSHANAAFVSKIELELAGLLQGSRKAGLAAGAGLGGVEETKNRQPAVNALLVRYLQFGMTQDELAPCVRDCMDAVPFELEWVTDEDALVLPTPGKDMAEASLVRMRTTLRRALVTAGIAGDVCMVAVDAAGEIVWPAGLLQKKRANLSAQGKWCTGYSLTAGSHANTSTGSLGTPSASTSAFHRASPVVSNAYDALAGGSTPAAGVRSTPVSGGGKTPRSATSQPRPPLFAVAGAKRINDAWDEDIGGNVRTAAPQPSAASPPPGFDGPSSGRGLGLGVSTGTDSLALSPTDESRGFVMVSQASPSSPTPGNLEQTSIGSTNADASAIVDTTSSVDLVPDEWTDLLEDTDDEANDKDDGGEAKQEQIV</sequence>
<feature type="compositionally biased region" description="Polar residues" evidence="1">
    <location>
        <begin position="422"/>
        <end position="456"/>
    </location>
</feature>